<dbReference type="OrthoDB" id="10363718at2759"/>
<feature type="compositionally biased region" description="Polar residues" evidence="1">
    <location>
        <begin position="66"/>
        <end position="82"/>
    </location>
</feature>
<reference evidence="2" key="1">
    <citation type="submission" date="2020-08" db="EMBL/GenBank/DDBJ databases">
        <title>Multicomponent nature underlies the extraordinary mechanical properties of spider dragline silk.</title>
        <authorList>
            <person name="Kono N."/>
            <person name="Nakamura H."/>
            <person name="Mori M."/>
            <person name="Yoshida Y."/>
            <person name="Ohtoshi R."/>
            <person name="Malay A.D."/>
            <person name="Moran D.A.P."/>
            <person name="Tomita M."/>
            <person name="Numata K."/>
            <person name="Arakawa K."/>
        </authorList>
    </citation>
    <scope>NUCLEOTIDE SEQUENCE</scope>
</reference>
<sequence length="114" mass="12733">MALSLTVAETFISVVLPMEGEPTEMHIGEMEWKYCCEGPEPMDWEDLPEVEAIPPAPKKASPPLEPNTNLSFQEKKNFSTPNKACPPSTEIVLRKIRSHTRLKVSTPTVSPENQ</sequence>
<gene>
    <name evidence="2" type="ORF">TNIN_110311</name>
</gene>
<dbReference type="EMBL" id="BMAV01008695">
    <property type="protein sequence ID" value="GFY52449.1"/>
    <property type="molecule type" value="Genomic_DNA"/>
</dbReference>
<proteinExistence type="predicted"/>
<evidence type="ECO:0000313" key="2">
    <source>
        <dbReference type="EMBL" id="GFY52449.1"/>
    </source>
</evidence>
<keyword evidence="3" id="KW-1185">Reference proteome</keyword>
<comment type="caution">
    <text evidence="2">The sequence shown here is derived from an EMBL/GenBank/DDBJ whole genome shotgun (WGS) entry which is preliminary data.</text>
</comment>
<protein>
    <submittedName>
        <fullName evidence="2">Uncharacterized protein</fullName>
    </submittedName>
</protein>
<evidence type="ECO:0000313" key="3">
    <source>
        <dbReference type="Proteomes" id="UP000886998"/>
    </source>
</evidence>
<dbReference type="Proteomes" id="UP000886998">
    <property type="component" value="Unassembled WGS sequence"/>
</dbReference>
<dbReference type="AlphaFoldDB" id="A0A8X6XFU4"/>
<name>A0A8X6XFU4_9ARAC</name>
<feature type="region of interest" description="Disordered" evidence="1">
    <location>
        <begin position="53"/>
        <end position="86"/>
    </location>
</feature>
<evidence type="ECO:0000256" key="1">
    <source>
        <dbReference type="SAM" id="MobiDB-lite"/>
    </source>
</evidence>
<organism evidence="2 3">
    <name type="scientific">Trichonephila inaurata madagascariensis</name>
    <dbReference type="NCBI Taxonomy" id="2747483"/>
    <lineage>
        <taxon>Eukaryota</taxon>
        <taxon>Metazoa</taxon>
        <taxon>Ecdysozoa</taxon>
        <taxon>Arthropoda</taxon>
        <taxon>Chelicerata</taxon>
        <taxon>Arachnida</taxon>
        <taxon>Araneae</taxon>
        <taxon>Araneomorphae</taxon>
        <taxon>Entelegynae</taxon>
        <taxon>Araneoidea</taxon>
        <taxon>Nephilidae</taxon>
        <taxon>Trichonephila</taxon>
        <taxon>Trichonephila inaurata</taxon>
    </lineage>
</organism>
<accession>A0A8X6XFU4</accession>